<keyword evidence="3 6" id="KW-0328">Glycosyltransferase</keyword>
<keyword evidence="9" id="KW-1185">Reference proteome</keyword>
<accession>A0ABY9KY70</accession>
<dbReference type="InterPro" id="IPR004467">
    <property type="entry name" value="Or_phspho_trans_dom"/>
</dbReference>
<feature type="binding site" evidence="6">
    <location>
        <position position="101"/>
    </location>
    <ligand>
        <name>5-phospho-alpha-D-ribose 1-diphosphate</name>
        <dbReference type="ChEBI" id="CHEBI:58017"/>
        <note>ligand shared between dimeric partners</note>
    </ligand>
</feature>
<comment type="catalytic activity">
    <reaction evidence="6">
        <text>orotidine 5'-phosphate + diphosphate = orotate + 5-phospho-alpha-D-ribose 1-diphosphate</text>
        <dbReference type="Rhea" id="RHEA:10380"/>
        <dbReference type="ChEBI" id="CHEBI:30839"/>
        <dbReference type="ChEBI" id="CHEBI:33019"/>
        <dbReference type="ChEBI" id="CHEBI:57538"/>
        <dbReference type="ChEBI" id="CHEBI:58017"/>
        <dbReference type="EC" id="2.4.2.10"/>
    </reaction>
</comment>
<feature type="binding site" evidence="6">
    <location>
        <position position="97"/>
    </location>
    <ligand>
        <name>5-phospho-alpha-D-ribose 1-diphosphate</name>
        <dbReference type="ChEBI" id="CHEBI:58017"/>
        <note>ligand shared between dimeric partners</note>
    </ligand>
</feature>
<dbReference type="CDD" id="cd06223">
    <property type="entry name" value="PRTases_typeI"/>
    <property type="match status" value="1"/>
</dbReference>
<feature type="binding site" evidence="6">
    <location>
        <position position="103"/>
    </location>
    <ligand>
        <name>5-phospho-alpha-D-ribose 1-diphosphate</name>
        <dbReference type="ChEBI" id="CHEBI:58017"/>
        <note>ligand shared between dimeric partners</note>
    </ligand>
</feature>
<comment type="similarity">
    <text evidence="6">Belongs to the purine/pyrimidine phosphoribosyltransferase family. PyrE subfamily.</text>
</comment>
<dbReference type="PANTHER" id="PTHR19278:SF9">
    <property type="entry name" value="URIDINE 5'-MONOPHOSPHATE SYNTHASE"/>
    <property type="match status" value="1"/>
</dbReference>
<dbReference type="InterPro" id="IPR000836">
    <property type="entry name" value="PRTase_dom"/>
</dbReference>
<evidence type="ECO:0000313" key="8">
    <source>
        <dbReference type="EMBL" id="WLV25706.1"/>
    </source>
</evidence>
<evidence type="ECO:0000256" key="5">
    <source>
        <dbReference type="ARBA" id="ARBA00022975"/>
    </source>
</evidence>
<dbReference type="GO" id="GO:0004588">
    <property type="term" value="F:orotate phosphoribosyltransferase activity"/>
    <property type="evidence" value="ECO:0007669"/>
    <property type="project" value="UniProtKB-EC"/>
</dbReference>
<comment type="cofactor">
    <cofactor evidence="6">
        <name>Mg(2+)</name>
        <dbReference type="ChEBI" id="CHEBI:18420"/>
    </cofactor>
</comment>
<proteinExistence type="inferred from homology"/>
<evidence type="ECO:0000256" key="1">
    <source>
        <dbReference type="ARBA" id="ARBA00004889"/>
    </source>
</evidence>
<dbReference type="EC" id="2.4.2.10" evidence="2 6"/>
<organism evidence="8 9">
    <name type="scientific">Aciduricibacillus chroicocephali</name>
    <dbReference type="NCBI Taxonomy" id="3054939"/>
    <lineage>
        <taxon>Bacteria</taxon>
        <taxon>Bacillati</taxon>
        <taxon>Bacillota</taxon>
        <taxon>Bacilli</taxon>
        <taxon>Bacillales</taxon>
        <taxon>Bacillaceae</taxon>
        <taxon>Aciduricibacillus</taxon>
    </lineage>
</organism>
<feature type="binding site" description="in other chain" evidence="6">
    <location>
        <begin position="123"/>
        <end position="131"/>
    </location>
    <ligand>
        <name>5-phospho-alpha-D-ribose 1-diphosphate</name>
        <dbReference type="ChEBI" id="CHEBI:58017"/>
        <note>ligand shared between dimeric partners</note>
    </ligand>
</feature>
<sequence length="205" mass="22261">MMASKHDIVKDLLDIKAVQIKTEGYFTWTSGLKSPIYCDNRLTMSYPAVRRKIAKAFAEKIKELGVKPDVIAGCATAGIPHAAWLAEELDLPMVYVRSKPKAHGKGNQIEGAVSAGQKAIVIEDLISTGGSSIESAKALQAEGVEVIQVMAIFTYGLDKAKNNFAEAGLDYSTISGFDQLIDLLVDEGEITTADKEKLLDWRSQL</sequence>
<evidence type="ECO:0000256" key="4">
    <source>
        <dbReference type="ARBA" id="ARBA00022679"/>
    </source>
</evidence>
<keyword evidence="6" id="KW-0460">Magnesium</keyword>
<dbReference type="InterPro" id="IPR029057">
    <property type="entry name" value="PRTase-like"/>
</dbReference>
<evidence type="ECO:0000259" key="7">
    <source>
        <dbReference type="Pfam" id="PF00156"/>
    </source>
</evidence>
<keyword evidence="5 6" id="KW-0665">Pyrimidine biosynthesis</keyword>
<comment type="pathway">
    <text evidence="1 6">Pyrimidine metabolism; UMP biosynthesis via de novo pathway; UMP from orotate: step 1/2.</text>
</comment>
<dbReference type="Proteomes" id="UP001180087">
    <property type="component" value="Chromosome"/>
</dbReference>
<dbReference type="InterPro" id="IPR023031">
    <property type="entry name" value="OPRT"/>
</dbReference>
<evidence type="ECO:0000256" key="3">
    <source>
        <dbReference type="ARBA" id="ARBA00022676"/>
    </source>
</evidence>
<dbReference type="NCBIfam" id="TIGR00336">
    <property type="entry name" value="pyrE"/>
    <property type="match status" value="1"/>
</dbReference>
<dbReference type="EMBL" id="CP129113">
    <property type="protein sequence ID" value="WLV25706.1"/>
    <property type="molecule type" value="Genomic_DNA"/>
</dbReference>
<feature type="binding site" evidence="6">
    <location>
        <position position="127"/>
    </location>
    <ligand>
        <name>orotate</name>
        <dbReference type="ChEBI" id="CHEBI:30839"/>
    </ligand>
</feature>
<comment type="caution">
    <text evidence="6">Lacks conserved residue(s) required for the propagation of feature annotation.</text>
</comment>
<name>A0ABY9KY70_9BACI</name>
<comment type="function">
    <text evidence="6">Catalyzes the transfer of a ribosyl phosphate group from 5-phosphoribose 1-diphosphate to orotate, leading to the formation of orotidine monophosphate (OMP).</text>
</comment>
<reference evidence="8" key="1">
    <citation type="submission" date="2023-06" db="EMBL/GenBank/DDBJ databases">
        <title>A Treasure from Seagulls: Isolation and Description of Aciduricobacillus qingdaonensis gen. nov., sp. nov., a Rare Obligately Uric Acid-utilizing Member in the Family Bacillaceae.</title>
        <authorList>
            <person name="Liu W."/>
            <person name="Wang B."/>
        </authorList>
    </citation>
    <scope>NUCLEOTIDE SEQUENCE</scope>
    <source>
        <strain evidence="8">44XB</strain>
    </source>
</reference>
<evidence type="ECO:0000256" key="6">
    <source>
        <dbReference type="HAMAP-Rule" id="MF_01208"/>
    </source>
</evidence>
<evidence type="ECO:0000256" key="2">
    <source>
        <dbReference type="ARBA" id="ARBA00011971"/>
    </source>
</evidence>
<protein>
    <recommendedName>
        <fullName evidence="2 6">Orotate phosphoribosyltransferase</fullName>
        <shortName evidence="6">OPRT</shortName>
        <shortName evidence="6">OPRTase</shortName>
        <ecNumber evidence="2 6">2.4.2.10</ecNumber>
    </recommendedName>
</protein>
<dbReference type="Gene3D" id="3.40.50.2020">
    <property type="match status" value="1"/>
</dbReference>
<dbReference type="SUPFAM" id="SSF53271">
    <property type="entry name" value="PRTase-like"/>
    <property type="match status" value="1"/>
</dbReference>
<dbReference type="HAMAP" id="MF_01208">
    <property type="entry name" value="PyrE"/>
    <property type="match status" value="1"/>
</dbReference>
<dbReference type="Pfam" id="PF00156">
    <property type="entry name" value="Pribosyltran"/>
    <property type="match status" value="1"/>
</dbReference>
<gene>
    <name evidence="6 8" type="primary">pyrE</name>
    <name evidence="8" type="ORF">QR721_05735</name>
</gene>
<feature type="domain" description="Phosphoribosyltransferase" evidence="7">
    <location>
        <begin position="47"/>
        <end position="153"/>
    </location>
</feature>
<dbReference type="PANTHER" id="PTHR19278">
    <property type="entry name" value="OROTATE PHOSPHORIBOSYLTRANSFERASE"/>
    <property type="match status" value="1"/>
</dbReference>
<evidence type="ECO:0000313" key="9">
    <source>
        <dbReference type="Proteomes" id="UP001180087"/>
    </source>
</evidence>
<keyword evidence="4 6" id="KW-0808">Transferase</keyword>
<comment type="subunit">
    <text evidence="6">Homodimer.</text>
</comment>